<organism evidence="6 7">
    <name type="scientific">Colletotrichum melonis</name>
    <dbReference type="NCBI Taxonomy" id="1209925"/>
    <lineage>
        <taxon>Eukaryota</taxon>
        <taxon>Fungi</taxon>
        <taxon>Dikarya</taxon>
        <taxon>Ascomycota</taxon>
        <taxon>Pezizomycotina</taxon>
        <taxon>Sordariomycetes</taxon>
        <taxon>Hypocreomycetidae</taxon>
        <taxon>Glomerellales</taxon>
        <taxon>Glomerellaceae</taxon>
        <taxon>Colletotrichum</taxon>
        <taxon>Colletotrichum acutatum species complex</taxon>
    </lineage>
</organism>
<dbReference type="InterPro" id="IPR016197">
    <property type="entry name" value="Chromo-like_dom_sf"/>
</dbReference>
<dbReference type="InterPro" id="IPR000953">
    <property type="entry name" value="Chromo/chromo_shadow_dom"/>
</dbReference>
<dbReference type="PANTHER" id="PTHR22812">
    <property type="entry name" value="CHROMOBOX PROTEIN"/>
    <property type="match status" value="1"/>
</dbReference>
<gene>
    <name evidence="6" type="ORF">CMEL01_04220</name>
</gene>
<comment type="caution">
    <text evidence="6">The sequence shown here is derived from an EMBL/GenBank/DDBJ whole genome shotgun (WGS) entry which is preliminary data.</text>
</comment>
<dbReference type="GO" id="GO:0005634">
    <property type="term" value="C:nucleus"/>
    <property type="evidence" value="ECO:0007669"/>
    <property type="project" value="UniProtKB-SubCell"/>
</dbReference>
<feature type="domain" description="Chromo" evidence="5">
    <location>
        <begin position="230"/>
        <end position="291"/>
    </location>
</feature>
<evidence type="ECO:0000256" key="2">
    <source>
        <dbReference type="ARBA" id="ARBA00011353"/>
    </source>
</evidence>
<dbReference type="PROSITE" id="PS00598">
    <property type="entry name" value="CHROMO_1"/>
    <property type="match status" value="1"/>
</dbReference>
<dbReference type="InterPro" id="IPR051219">
    <property type="entry name" value="Heterochromatin_chromo-domain"/>
</dbReference>
<dbReference type="EMBL" id="MLGG01000024">
    <property type="protein sequence ID" value="KAK1455460.1"/>
    <property type="molecule type" value="Genomic_DNA"/>
</dbReference>
<feature type="compositionally biased region" description="Polar residues" evidence="4">
    <location>
        <begin position="212"/>
        <end position="223"/>
    </location>
</feature>
<dbReference type="InterPro" id="IPR023780">
    <property type="entry name" value="Chromo_domain"/>
</dbReference>
<dbReference type="InterPro" id="IPR023779">
    <property type="entry name" value="Chromodomain_CS"/>
</dbReference>
<comment type="subcellular location">
    <subcellularLocation>
        <location evidence="1">Nucleus</location>
    </subcellularLocation>
</comment>
<evidence type="ECO:0000313" key="6">
    <source>
        <dbReference type="EMBL" id="KAK1455460.1"/>
    </source>
</evidence>
<dbReference type="CDD" id="cd00024">
    <property type="entry name" value="CD_CSD"/>
    <property type="match status" value="1"/>
</dbReference>
<dbReference type="Proteomes" id="UP001239795">
    <property type="component" value="Unassembled WGS sequence"/>
</dbReference>
<proteinExistence type="predicted"/>
<name>A0AAI9UFC7_9PEZI</name>
<evidence type="ECO:0000259" key="5">
    <source>
        <dbReference type="PROSITE" id="PS50013"/>
    </source>
</evidence>
<dbReference type="AlphaFoldDB" id="A0AAI9UFC7"/>
<evidence type="ECO:0000256" key="1">
    <source>
        <dbReference type="ARBA" id="ARBA00004123"/>
    </source>
</evidence>
<dbReference type="GO" id="GO:0006338">
    <property type="term" value="P:chromatin remodeling"/>
    <property type="evidence" value="ECO:0007669"/>
    <property type="project" value="UniProtKB-ARBA"/>
</dbReference>
<accession>A0AAI9UFC7</accession>
<dbReference type="Gene3D" id="2.40.50.40">
    <property type="match status" value="1"/>
</dbReference>
<evidence type="ECO:0000256" key="3">
    <source>
        <dbReference type="ARBA" id="ARBA00023242"/>
    </source>
</evidence>
<evidence type="ECO:0000256" key="4">
    <source>
        <dbReference type="SAM" id="MobiDB-lite"/>
    </source>
</evidence>
<keyword evidence="7" id="KW-1185">Reference proteome</keyword>
<dbReference type="SUPFAM" id="SSF54160">
    <property type="entry name" value="Chromo domain-like"/>
    <property type="match status" value="1"/>
</dbReference>
<dbReference type="SMART" id="SM00298">
    <property type="entry name" value="CHROMO"/>
    <property type="match status" value="1"/>
</dbReference>
<comment type="subunit">
    <text evidence="2">Component of the NuA4 histone acetyltransferase complex.</text>
</comment>
<keyword evidence="3" id="KW-0539">Nucleus</keyword>
<feature type="compositionally biased region" description="Basic and acidic residues" evidence="4">
    <location>
        <begin position="121"/>
        <end position="134"/>
    </location>
</feature>
<dbReference type="Pfam" id="PF00385">
    <property type="entry name" value="Chromo"/>
    <property type="match status" value="1"/>
</dbReference>
<reference evidence="6 7" key="1">
    <citation type="submission" date="2016-10" db="EMBL/GenBank/DDBJ databases">
        <title>The genome sequence of Colletotrichum fioriniae PJ7.</title>
        <authorList>
            <person name="Baroncelli R."/>
        </authorList>
    </citation>
    <scope>NUCLEOTIDE SEQUENCE [LARGE SCALE GENOMIC DNA]</scope>
    <source>
        <strain evidence="6">Col 31</strain>
    </source>
</reference>
<feature type="region of interest" description="Disordered" evidence="4">
    <location>
        <begin position="27"/>
        <end position="223"/>
    </location>
</feature>
<evidence type="ECO:0000313" key="7">
    <source>
        <dbReference type="Proteomes" id="UP001239795"/>
    </source>
</evidence>
<dbReference type="PROSITE" id="PS50013">
    <property type="entry name" value="CHROMO_2"/>
    <property type="match status" value="1"/>
</dbReference>
<protein>
    <recommendedName>
        <fullName evidence="5">Chromo domain-containing protein</fullName>
    </recommendedName>
</protein>
<sequence>MSVPLVFKGREVAMTQNELAASLAAAKANGAENQDEDDLIPKIESDLVEPVGASEKSASRKRQSSQPATSRASKRRKLLEGQKPLDGSAQSVRASIENRAAPAAKKGLPLDASDSDEKDGPDDHGPSDTERDDASPPPVQAPKKRGRPRKTTNAVSIKSKKPTGKPIPAGPVTKATALRRSTRASTVEKAVTEKKAMTTYGRGVARPKKATSKSPLKGTSSSPTYSEEFYVVERIVGARVDPKTKVQMYMVKWKGYSSNQNTWEPKGNLSKCAALIKSFNASQKKEKGKKWIAFCRHQDRRVVAGVTDTYRYFGFIWVSWVLGVQWKRHRLRGSFRQGMAWGGVARISQA</sequence>